<proteinExistence type="predicted"/>
<comment type="caution">
    <text evidence="1">The sequence shown here is derived from an EMBL/GenBank/DDBJ whole genome shotgun (WGS) entry which is preliminary data.</text>
</comment>
<gene>
    <name evidence="1" type="ORF">RBSH_05503</name>
</gene>
<name>K5E0E5_RHOBT</name>
<evidence type="ECO:0000313" key="1">
    <source>
        <dbReference type="EMBL" id="EKJ99195.1"/>
    </source>
</evidence>
<organism evidence="1 2">
    <name type="scientific">Rhodopirellula baltica SH28</name>
    <dbReference type="NCBI Taxonomy" id="993517"/>
    <lineage>
        <taxon>Bacteria</taxon>
        <taxon>Pseudomonadati</taxon>
        <taxon>Planctomycetota</taxon>
        <taxon>Planctomycetia</taxon>
        <taxon>Pirellulales</taxon>
        <taxon>Pirellulaceae</taxon>
        <taxon>Rhodopirellula</taxon>
    </lineage>
</organism>
<accession>K5E0E5</accession>
<dbReference type="EMBL" id="AMCW01000155">
    <property type="protein sequence ID" value="EKJ99195.1"/>
    <property type="molecule type" value="Genomic_DNA"/>
</dbReference>
<dbReference type="AlphaFoldDB" id="K5E0E5"/>
<dbReference type="Proteomes" id="UP000007993">
    <property type="component" value="Unassembled WGS sequence"/>
</dbReference>
<sequence length="41" mass="4698">MDPNGQTARKQTATKLLDRSDHASSFTQFLRKIFSKCLRLS</sequence>
<reference evidence="1 2" key="1">
    <citation type="journal article" date="2013" name="Mar. Genomics">
        <title>Expression of sulfatases in Rhodopirellula baltica and the diversity of sulfatases in the genus Rhodopirellula.</title>
        <authorList>
            <person name="Wegner C.E."/>
            <person name="Richter-Heitmann T."/>
            <person name="Klindworth A."/>
            <person name="Klockow C."/>
            <person name="Richter M."/>
            <person name="Achstetter T."/>
            <person name="Glockner F.O."/>
            <person name="Harder J."/>
        </authorList>
    </citation>
    <scope>NUCLEOTIDE SEQUENCE [LARGE SCALE GENOMIC DNA]</scope>
    <source>
        <strain evidence="1 2">SH28</strain>
    </source>
</reference>
<evidence type="ECO:0000313" key="2">
    <source>
        <dbReference type="Proteomes" id="UP000007993"/>
    </source>
</evidence>
<protein>
    <submittedName>
        <fullName evidence="1">Uncharacterized protein</fullName>
    </submittedName>
</protein>